<dbReference type="GO" id="GO:0006508">
    <property type="term" value="P:proteolysis"/>
    <property type="evidence" value="ECO:0007669"/>
    <property type="project" value="UniProtKB-KW"/>
</dbReference>
<keyword evidence="3" id="KW-0378">Hydrolase</keyword>
<proteinExistence type="inferred from homology"/>
<dbReference type="PANTHER" id="PTHR43039">
    <property type="entry name" value="ESTERASE-RELATED"/>
    <property type="match status" value="1"/>
</dbReference>
<sequence length="332" mass="35744">MQFYRIFIPVAILAAAAVSSSESKTNEWYPCPTYTFSEEGNATVDAECVIHSAPLCYPGICDAQKAPIENIDIFVKRFPATATDPKTAPNVWMIEGGPGSPSTGMEFFMEELHLKLEGTTNVYTMDHRGSGRSTFLKCTGSSNSSELGGEITLAEVPACAEELGQKYGDLASFSITSAATDLAEFISKYSNGANTVVYGSSYGTIVVERLMHLDIPEITGYVLDSVATSSGGPKQYYLSEFDTNAGGVGDHFLDLCSTDAFCSAHFNTSSLRSVLQELITDFDQNPNSTCAALMSTVKSDEPNVSNEPPSFTLQRLLGSIDFTAVDPKISQY</sequence>
<dbReference type="SUPFAM" id="SSF53474">
    <property type="entry name" value="alpha/beta-Hydrolases"/>
    <property type="match status" value="1"/>
</dbReference>
<dbReference type="STRING" id="4795.A0A225V6E4"/>
<comment type="caution">
    <text evidence="3">The sequence shown here is derived from an EMBL/GenBank/DDBJ whole genome shotgun (WGS) entry which is preliminary data.</text>
</comment>
<dbReference type="GO" id="GO:0008233">
    <property type="term" value="F:peptidase activity"/>
    <property type="evidence" value="ECO:0007669"/>
    <property type="project" value="UniProtKB-KW"/>
</dbReference>
<evidence type="ECO:0000313" key="3">
    <source>
        <dbReference type="EMBL" id="OWZ01436.1"/>
    </source>
</evidence>
<evidence type="ECO:0000313" key="4">
    <source>
        <dbReference type="Proteomes" id="UP000198211"/>
    </source>
</evidence>
<reference evidence="4" key="1">
    <citation type="submission" date="2017-03" db="EMBL/GenBank/DDBJ databases">
        <title>Phytopthora megakarya and P. palmivora, two closely related causual agents of cacao black pod achieved similar genome size and gene model numbers by different mechanisms.</title>
        <authorList>
            <person name="Ali S."/>
            <person name="Shao J."/>
            <person name="Larry D.J."/>
            <person name="Kronmiller B."/>
            <person name="Shen D."/>
            <person name="Strem M.D."/>
            <person name="Melnick R.L."/>
            <person name="Guiltinan M.J."/>
            <person name="Tyler B.M."/>
            <person name="Meinhardt L.W."/>
            <person name="Bailey B.A."/>
        </authorList>
    </citation>
    <scope>NUCLEOTIDE SEQUENCE [LARGE SCALE GENOMIC DNA]</scope>
    <source>
        <strain evidence="4">zdho120</strain>
    </source>
</reference>
<keyword evidence="2" id="KW-0732">Signal</keyword>
<dbReference type="AlphaFoldDB" id="A0A225V6E4"/>
<evidence type="ECO:0000256" key="1">
    <source>
        <dbReference type="ARBA" id="ARBA00008645"/>
    </source>
</evidence>
<feature type="chain" id="PRO_5012149509" evidence="2">
    <location>
        <begin position="24"/>
        <end position="332"/>
    </location>
</feature>
<dbReference type="InterPro" id="IPR029058">
    <property type="entry name" value="AB_hydrolase_fold"/>
</dbReference>
<dbReference type="OrthoDB" id="123000at2759"/>
<gene>
    <name evidence="3" type="ORF">PHMEG_00027173</name>
</gene>
<comment type="similarity">
    <text evidence="1">Belongs to the AB hydrolase superfamily.</text>
</comment>
<organism evidence="3 4">
    <name type="scientific">Phytophthora megakarya</name>
    <dbReference type="NCBI Taxonomy" id="4795"/>
    <lineage>
        <taxon>Eukaryota</taxon>
        <taxon>Sar</taxon>
        <taxon>Stramenopiles</taxon>
        <taxon>Oomycota</taxon>
        <taxon>Peronosporomycetes</taxon>
        <taxon>Peronosporales</taxon>
        <taxon>Peronosporaceae</taxon>
        <taxon>Phytophthora</taxon>
    </lineage>
</organism>
<evidence type="ECO:0000256" key="2">
    <source>
        <dbReference type="SAM" id="SignalP"/>
    </source>
</evidence>
<accession>A0A225V6E4</accession>
<dbReference type="Gene3D" id="3.40.50.1820">
    <property type="entry name" value="alpha/beta hydrolase"/>
    <property type="match status" value="1"/>
</dbReference>
<dbReference type="Proteomes" id="UP000198211">
    <property type="component" value="Unassembled WGS sequence"/>
</dbReference>
<keyword evidence="4" id="KW-1185">Reference proteome</keyword>
<dbReference type="EMBL" id="NBNE01006847">
    <property type="protein sequence ID" value="OWZ01436.1"/>
    <property type="molecule type" value="Genomic_DNA"/>
</dbReference>
<feature type="signal peptide" evidence="2">
    <location>
        <begin position="1"/>
        <end position="23"/>
    </location>
</feature>
<name>A0A225V6E4_9STRA</name>
<protein>
    <submittedName>
        <fullName evidence="3">Serine protease</fullName>
    </submittedName>
</protein>
<keyword evidence="3" id="KW-0645">Protease</keyword>